<evidence type="ECO:0000313" key="7">
    <source>
        <dbReference type="Proteomes" id="UP000327013"/>
    </source>
</evidence>
<dbReference type="GO" id="GO:0004174">
    <property type="term" value="F:electron-transferring-flavoprotein dehydrogenase activity"/>
    <property type="evidence" value="ECO:0007669"/>
    <property type="project" value="TreeGrafter"/>
</dbReference>
<organism evidence="6 7">
    <name type="scientific">Carpinus fangiana</name>
    <dbReference type="NCBI Taxonomy" id="176857"/>
    <lineage>
        <taxon>Eukaryota</taxon>
        <taxon>Viridiplantae</taxon>
        <taxon>Streptophyta</taxon>
        <taxon>Embryophyta</taxon>
        <taxon>Tracheophyta</taxon>
        <taxon>Spermatophyta</taxon>
        <taxon>Magnoliopsida</taxon>
        <taxon>eudicotyledons</taxon>
        <taxon>Gunneridae</taxon>
        <taxon>Pentapetalae</taxon>
        <taxon>rosids</taxon>
        <taxon>fabids</taxon>
        <taxon>Fagales</taxon>
        <taxon>Betulaceae</taxon>
        <taxon>Carpinus</taxon>
    </lineage>
</organism>
<comment type="caution">
    <text evidence="6">The sequence shown here is derived from an EMBL/GenBank/DDBJ whole genome shotgun (WGS) entry which is preliminary data.</text>
</comment>
<evidence type="ECO:0000259" key="5">
    <source>
        <dbReference type="Pfam" id="PF07992"/>
    </source>
</evidence>
<name>A0A5N6KP27_9ROSI</name>
<dbReference type="GO" id="GO:0005737">
    <property type="term" value="C:cytoplasm"/>
    <property type="evidence" value="ECO:0007669"/>
    <property type="project" value="TreeGrafter"/>
</dbReference>
<dbReference type="PRINTS" id="PR00368">
    <property type="entry name" value="FADPNR"/>
</dbReference>
<keyword evidence="2" id="KW-0285">Flavoprotein</keyword>
<evidence type="ECO:0000256" key="2">
    <source>
        <dbReference type="ARBA" id="ARBA00022630"/>
    </source>
</evidence>
<proteinExistence type="inferred from homology"/>
<dbReference type="OrthoDB" id="202203at2759"/>
<dbReference type="EMBL" id="VIBQ01000009">
    <property type="protein sequence ID" value="KAB8336906.1"/>
    <property type="molecule type" value="Genomic_DNA"/>
</dbReference>
<dbReference type="Pfam" id="PF07992">
    <property type="entry name" value="Pyr_redox_2"/>
    <property type="match status" value="1"/>
</dbReference>
<protein>
    <recommendedName>
        <fullName evidence="5">FAD/NAD(P)-binding domain-containing protein</fullName>
    </recommendedName>
</protein>
<keyword evidence="7" id="KW-1185">Reference proteome</keyword>
<gene>
    <name evidence="6" type="ORF">FH972_021213</name>
</gene>
<dbReference type="PRINTS" id="PR00411">
    <property type="entry name" value="PNDRDTASEI"/>
</dbReference>
<dbReference type="InterPro" id="IPR036188">
    <property type="entry name" value="FAD/NAD-bd_sf"/>
</dbReference>
<feature type="domain" description="FAD/NAD(P)-binding" evidence="5">
    <location>
        <begin position="13"/>
        <end position="333"/>
    </location>
</feature>
<accession>A0A5N6KP27</accession>
<evidence type="ECO:0000256" key="4">
    <source>
        <dbReference type="ARBA" id="ARBA00023002"/>
    </source>
</evidence>
<evidence type="ECO:0000313" key="6">
    <source>
        <dbReference type="EMBL" id="KAB8336906.1"/>
    </source>
</evidence>
<dbReference type="GO" id="GO:0050660">
    <property type="term" value="F:flavin adenine dinucleotide binding"/>
    <property type="evidence" value="ECO:0007669"/>
    <property type="project" value="TreeGrafter"/>
</dbReference>
<dbReference type="InterPro" id="IPR023753">
    <property type="entry name" value="FAD/NAD-binding_dom"/>
</dbReference>
<dbReference type="PANTHER" id="PTHR43735:SF3">
    <property type="entry name" value="FERROPTOSIS SUPPRESSOR PROTEIN 1"/>
    <property type="match status" value="1"/>
</dbReference>
<dbReference type="PANTHER" id="PTHR43735">
    <property type="entry name" value="APOPTOSIS-INDUCING FACTOR 1"/>
    <property type="match status" value="1"/>
</dbReference>
<keyword evidence="4" id="KW-0560">Oxidoreductase</keyword>
<evidence type="ECO:0000256" key="1">
    <source>
        <dbReference type="ARBA" id="ARBA00006442"/>
    </source>
</evidence>
<comment type="similarity">
    <text evidence="1">Belongs to the FAD-dependent oxidoreductase family.</text>
</comment>
<dbReference type="Gene3D" id="3.50.50.100">
    <property type="match status" value="1"/>
</dbReference>
<dbReference type="AlphaFoldDB" id="A0A5N6KP27"/>
<evidence type="ECO:0000256" key="3">
    <source>
        <dbReference type="ARBA" id="ARBA00022827"/>
    </source>
</evidence>
<dbReference type="SUPFAM" id="SSF51905">
    <property type="entry name" value="FAD/NAD(P)-binding domain"/>
    <property type="match status" value="1"/>
</dbReference>
<sequence>MSSKTSAAASDRSVVILGASFAGQSAAHYIFKHVAPALEAHPSGASWKIHLIDPSTHFWWRPSAPRSIVTGDTVPHEKAFIPITEGFKQYASSFTRVKLEVTHGECTSVDFDARTVKVKNLASGRSSDAETVPYYALIIASGTRTPTPLTSLQGNYTTSITALDEMRTLLASGKAKEIVIGGGGPVGVETAGELGEKLNGAAGFFSSTPANPKAKITLVVGGDKMLPILRQSLSEKAEKLLRRVGVNVIYGARITSVDNEASLEGKKTVHLDNGKILSADVYIPAVGTKPNSEYLPSSMLDSKGYVTVNAKTLRIDNVGPRVYCVGDVGNYSRGGVMALYDAIPVFATNFANDLWEDLDNKKSQDKQFTSNLSETQVVPVGKDKGVGAFNGWQLPSFAVSMIKGKDYMLSMTGQIAHGTKW</sequence>
<keyword evidence="3" id="KW-0274">FAD</keyword>
<dbReference type="Proteomes" id="UP000327013">
    <property type="component" value="Unassembled WGS sequence"/>
</dbReference>
<reference evidence="6 7" key="1">
    <citation type="submission" date="2019-06" db="EMBL/GenBank/DDBJ databases">
        <title>A chromosomal-level reference genome of Carpinus fangiana (Coryloideae, Betulaceae).</title>
        <authorList>
            <person name="Yang X."/>
            <person name="Wang Z."/>
            <person name="Zhang L."/>
            <person name="Hao G."/>
            <person name="Liu J."/>
            <person name="Yang Y."/>
        </authorList>
    </citation>
    <scope>NUCLEOTIDE SEQUENCE [LARGE SCALE GENOMIC DNA]</scope>
    <source>
        <strain evidence="6">Cfa_2016G</strain>
        <tissue evidence="6">Leaf</tissue>
    </source>
</reference>